<feature type="compositionally biased region" description="Basic residues" evidence="3">
    <location>
        <begin position="78"/>
        <end position="91"/>
    </location>
</feature>
<sequence length="215" mass="23106">MTNPVGAQNTGEPNRDSDRYDRAGSEYIGRDQHNSGSPTAGVPAESSSGYERARRALEEARASARAAGKSVGHGRASPARRPRGSSSRRRWSGAGPDSRDPQPFGRLVGSLARDRGWEPQIAEGTLFGQWLQIVGPDIAAHAQPEALRDTVLHVQAESTAWATQLRYVQRQILAKIAAAVGDGVVTSLRISGPKAPSWQKGRRHVPGRGPRDTYG</sequence>
<evidence type="ECO:0000256" key="2">
    <source>
        <dbReference type="HAMAP-Rule" id="MF_00630"/>
    </source>
</evidence>
<feature type="compositionally biased region" description="Basic and acidic residues" evidence="3">
    <location>
        <begin position="13"/>
        <end position="33"/>
    </location>
</feature>
<dbReference type="NCBIfam" id="NF002871">
    <property type="entry name" value="PRK03195.1"/>
    <property type="match status" value="1"/>
</dbReference>
<dbReference type="PANTHER" id="PTHR36456:SF1">
    <property type="entry name" value="UPF0232 PROTEIN SCO3875"/>
    <property type="match status" value="1"/>
</dbReference>
<feature type="region of interest" description="Disordered" evidence="3">
    <location>
        <begin position="191"/>
        <end position="215"/>
    </location>
</feature>
<reference evidence="4" key="1">
    <citation type="submission" date="2012-02" db="EMBL/GenBank/DDBJ databases">
        <title>Whole genome shotgun sequence of Gordonia otitidis NBRC 100426.</title>
        <authorList>
            <person name="Yoshida I."/>
            <person name="Hosoyama A."/>
            <person name="Tsuchikane K."/>
            <person name="Katsumata H."/>
            <person name="Yamazaki S."/>
            <person name="Fujita N."/>
        </authorList>
    </citation>
    <scope>NUCLEOTIDE SEQUENCE [LARGE SCALE GENOMIC DNA]</scope>
    <source>
        <strain evidence="4">NBRC 100426</strain>
    </source>
</reference>
<dbReference type="HAMAP" id="MF_00630">
    <property type="entry name" value="UPF0232"/>
    <property type="match status" value="1"/>
</dbReference>
<feature type="region of interest" description="Disordered" evidence="3">
    <location>
        <begin position="1"/>
        <end position="106"/>
    </location>
</feature>
<comment type="similarity">
    <text evidence="1 2">Belongs to the UPF0232 family.</text>
</comment>
<feature type="compositionally biased region" description="Polar residues" evidence="3">
    <location>
        <begin position="1"/>
        <end position="12"/>
    </location>
</feature>
<keyword evidence="5" id="KW-1185">Reference proteome</keyword>
<accession>H5TPF6</accession>
<dbReference type="STRING" id="1108044.GOOTI_159_00030"/>
<organism evidence="4 5">
    <name type="scientific">Gordonia otitidis (strain DSM 44809 / CCUG 52243 / JCM 12355 / NBRC 100426 / IFM 10032)</name>
    <dbReference type="NCBI Taxonomy" id="1108044"/>
    <lineage>
        <taxon>Bacteria</taxon>
        <taxon>Bacillati</taxon>
        <taxon>Actinomycetota</taxon>
        <taxon>Actinomycetes</taxon>
        <taxon>Mycobacteriales</taxon>
        <taxon>Gordoniaceae</taxon>
        <taxon>Gordonia</taxon>
    </lineage>
</organism>
<dbReference type="Pfam" id="PF05258">
    <property type="entry name" value="DciA"/>
    <property type="match status" value="1"/>
</dbReference>
<evidence type="ECO:0000313" key="4">
    <source>
        <dbReference type="EMBL" id="GAB35364.1"/>
    </source>
</evidence>
<dbReference type="EMBL" id="BAFB01000159">
    <property type="protein sequence ID" value="GAB35364.1"/>
    <property type="molecule type" value="Genomic_DNA"/>
</dbReference>
<name>H5TPF6_GORO1</name>
<dbReference type="InterPro" id="IPR023007">
    <property type="entry name" value="UPF0232_actinobac"/>
</dbReference>
<gene>
    <name evidence="4" type="ORF">GOOTI_159_00030</name>
</gene>
<proteinExistence type="inferred from homology"/>
<dbReference type="RefSeq" id="WP_007239587.1">
    <property type="nucleotide sequence ID" value="NZ_BAFB01000159.1"/>
</dbReference>
<evidence type="ECO:0000313" key="5">
    <source>
        <dbReference type="Proteomes" id="UP000005038"/>
    </source>
</evidence>
<dbReference type="InterPro" id="IPR007922">
    <property type="entry name" value="DciA-like"/>
</dbReference>
<feature type="compositionally biased region" description="Basic and acidic residues" evidence="3">
    <location>
        <begin position="51"/>
        <end position="62"/>
    </location>
</feature>
<evidence type="ECO:0000256" key="3">
    <source>
        <dbReference type="SAM" id="MobiDB-lite"/>
    </source>
</evidence>
<dbReference type="PANTHER" id="PTHR36456">
    <property type="entry name" value="UPF0232 PROTEIN SCO3875"/>
    <property type="match status" value="1"/>
</dbReference>
<protein>
    <recommendedName>
        <fullName evidence="2">UPF0232 protein GOOTI_159_00030</fullName>
    </recommendedName>
</protein>
<comment type="caution">
    <text evidence="4">The sequence shown here is derived from an EMBL/GenBank/DDBJ whole genome shotgun (WGS) entry which is preliminary data.</text>
</comment>
<dbReference type="Proteomes" id="UP000005038">
    <property type="component" value="Unassembled WGS sequence"/>
</dbReference>
<dbReference type="AlphaFoldDB" id="H5TPF6"/>
<evidence type="ECO:0000256" key="1">
    <source>
        <dbReference type="ARBA" id="ARBA00006200"/>
    </source>
</evidence>